<evidence type="ECO:0000256" key="1">
    <source>
        <dbReference type="ARBA" id="ARBA00004123"/>
    </source>
</evidence>
<evidence type="ECO:0000313" key="6">
    <source>
        <dbReference type="Proteomes" id="UP000244722"/>
    </source>
</evidence>
<dbReference type="SUPFAM" id="SSF140102">
    <property type="entry name" value="ISY1 domain-like"/>
    <property type="match status" value="1"/>
</dbReference>
<dbReference type="Proteomes" id="UP000244722">
    <property type="component" value="Unassembled WGS sequence"/>
</dbReference>
<dbReference type="GO" id="GO:0005634">
    <property type="term" value="C:nucleus"/>
    <property type="evidence" value="ECO:0007669"/>
    <property type="project" value="UniProtKB-SubCell"/>
</dbReference>
<comment type="similarity">
    <text evidence="2">Belongs to the ISY1 family.</text>
</comment>
<keyword evidence="4" id="KW-0539">Nucleus</keyword>
<keyword evidence="6" id="KW-1185">Reference proteome</keyword>
<keyword evidence="3" id="KW-0508">mRNA splicing</keyword>
<comment type="subcellular location">
    <subcellularLocation>
        <location evidence="1">Nucleus</location>
    </subcellularLocation>
</comment>
<dbReference type="EMBL" id="NESQ01000070">
    <property type="protein sequence ID" value="PUU80222.1"/>
    <property type="molecule type" value="Genomic_DNA"/>
</dbReference>
<evidence type="ECO:0000313" key="5">
    <source>
        <dbReference type="EMBL" id="PUU80222.1"/>
    </source>
</evidence>
<evidence type="ECO:0000256" key="4">
    <source>
        <dbReference type="ARBA" id="ARBA00023242"/>
    </source>
</evidence>
<dbReference type="Gene3D" id="1.10.287.660">
    <property type="entry name" value="Helix hairpin bin"/>
    <property type="match status" value="1"/>
</dbReference>
<dbReference type="Pfam" id="PF06246">
    <property type="entry name" value="Isy1"/>
    <property type="match status" value="1"/>
</dbReference>
<dbReference type="InterPro" id="IPR029012">
    <property type="entry name" value="Helix_hairpin_bin_sf"/>
</dbReference>
<sequence>MPLRFREQQAADQRIMDASLSDYQIHDPNDEINKQTLEKHMWEMQLRNPGGPKSMRLGLKAYEDGARCPLPGVKELFDELRPSKKAAEGKDGERRLRAEIRRNVGPDYYGFNRDEDTGTKEVERCMKDMLEEVLMMYITSSTAEMMYSGLEQDAWEMSNNERSEGDSSM</sequence>
<reference evidence="5 6" key="1">
    <citation type="submission" date="2017-04" db="EMBL/GenBank/DDBJ databases">
        <title>Draft genome sequence of Tuber borchii Vittad., a whitish edible truffle.</title>
        <authorList>
            <consortium name="DOE Joint Genome Institute"/>
            <person name="Murat C."/>
            <person name="Kuo A."/>
            <person name="Barry K.W."/>
            <person name="Clum A."/>
            <person name="Dockter R.B."/>
            <person name="Fauchery L."/>
            <person name="Iotti M."/>
            <person name="Kohler A."/>
            <person name="Labutti K."/>
            <person name="Lindquist E.A."/>
            <person name="Lipzen A."/>
            <person name="Ohm R.A."/>
            <person name="Wang M."/>
            <person name="Grigoriev I.V."/>
            <person name="Zambonelli A."/>
            <person name="Martin F.M."/>
        </authorList>
    </citation>
    <scope>NUCLEOTIDE SEQUENCE [LARGE SCALE GENOMIC DNA]</scope>
    <source>
        <strain evidence="5 6">Tbo3840</strain>
    </source>
</reference>
<organism evidence="5 6">
    <name type="scientific">Tuber borchii</name>
    <name type="common">White truffle</name>
    <dbReference type="NCBI Taxonomy" id="42251"/>
    <lineage>
        <taxon>Eukaryota</taxon>
        <taxon>Fungi</taxon>
        <taxon>Dikarya</taxon>
        <taxon>Ascomycota</taxon>
        <taxon>Pezizomycotina</taxon>
        <taxon>Pezizomycetes</taxon>
        <taxon>Pezizales</taxon>
        <taxon>Tuberaceae</taxon>
        <taxon>Tuber</taxon>
    </lineage>
</organism>
<dbReference type="GO" id="GO:0000350">
    <property type="term" value="P:generation of catalytic spliceosome for second transesterification step"/>
    <property type="evidence" value="ECO:0007669"/>
    <property type="project" value="InterPro"/>
</dbReference>
<dbReference type="InterPro" id="IPR037200">
    <property type="entry name" value="Isy1_sf"/>
</dbReference>
<accession>A0A2T6ZXJ6</accession>
<proteinExistence type="inferred from homology"/>
<name>A0A2T6ZXJ6_TUBBO</name>
<dbReference type="AlphaFoldDB" id="A0A2T6ZXJ6"/>
<keyword evidence="3" id="KW-0507">mRNA processing</keyword>
<dbReference type="InterPro" id="IPR009360">
    <property type="entry name" value="Isy1"/>
</dbReference>
<dbReference type="OrthoDB" id="1739576at2759"/>
<protein>
    <submittedName>
        <fullName evidence="5">Isy1-like splicing family-domain-containing protein</fullName>
    </submittedName>
</protein>
<gene>
    <name evidence="5" type="ORF">B9Z19DRAFT_1123901</name>
</gene>
<evidence type="ECO:0000256" key="2">
    <source>
        <dbReference type="ARBA" id="ARBA00007002"/>
    </source>
</evidence>
<comment type="caution">
    <text evidence="5">The sequence shown here is derived from an EMBL/GenBank/DDBJ whole genome shotgun (WGS) entry which is preliminary data.</text>
</comment>
<dbReference type="PANTHER" id="PTHR13021">
    <property type="entry name" value="PRE-MRNA-SPLICING FACTOR ISY1"/>
    <property type="match status" value="1"/>
</dbReference>
<dbReference type="STRING" id="42251.A0A2T6ZXJ6"/>
<evidence type="ECO:0000256" key="3">
    <source>
        <dbReference type="ARBA" id="ARBA00023187"/>
    </source>
</evidence>